<keyword evidence="2 5" id="KW-0238">DNA-binding</keyword>
<name>A0A3N2DDR4_9GAMM</name>
<dbReference type="AlphaFoldDB" id="A0A3N2DDR4"/>
<dbReference type="GO" id="GO:0003700">
    <property type="term" value="F:DNA-binding transcription factor activity"/>
    <property type="evidence" value="ECO:0007669"/>
    <property type="project" value="InterPro"/>
</dbReference>
<dbReference type="InterPro" id="IPR036390">
    <property type="entry name" value="WH_DNA-bd_sf"/>
</dbReference>
<dbReference type="PROSITE" id="PS50995">
    <property type="entry name" value="HTH_MARR_2"/>
    <property type="match status" value="1"/>
</dbReference>
<reference evidence="5 6" key="1">
    <citation type="submission" date="2018-11" db="EMBL/GenBank/DDBJ databases">
        <title>Genomic Encyclopedia of Type Strains, Phase IV (KMG-IV): sequencing the most valuable type-strain genomes for metagenomic binning, comparative biology and taxonomic classification.</title>
        <authorList>
            <person name="Goeker M."/>
        </authorList>
    </citation>
    <scope>NUCLEOTIDE SEQUENCE [LARGE SCALE GENOMIC DNA]</scope>
    <source>
        <strain evidence="5 6">DSM 100316</strain>
    </source>
</reference>
<dbReference type="RefSeq" id="WP_123713913.1">
    <property type="nucleotide sequence ID" value="NZ_RKHR01000008.1"/>
</dbReference>
<dbReference type="SMART" id="SM00347">
    <property type="entry name" value="HTH_MARR"/>
    <property type="match status" value="1"/>
</dbReference>
<evidence type="ECO:0000256" key="3">
    <source>
        <dbReference type="ARBA" id="ARBA00023163"/>
    </source>
</evidence>
<dbReference type="Proteomes" id="UP000275394">
    <property type="component" value="Unassembled WGS sequence"/>
</dbReference>
<evidence type="ECO:0000256" key="2">
    <source>
        <dbReference type="ARBA" id="ARBA00023125"/>
    </source>
</evidence>
<dbReference type="Gene3D" id="1.10.10.10">
    <property type="entry name" value="Winged helix-like DNA-binding domain superfamily/Winged helix DNA-binding domain"/>
    <property type="match status" value="1"/>
</dbReference>
<dbReference type="PROSITE" id="PS01117">
    <property type="entry name" value="HTH_MARR_1"/>
    <property type="match status" value="1"/>
</dbReference>
<evidence type="ECO:0000313" key="5">
    <source>
        <dbReference type="EMBL" id="ROR97916.1"/>
    </source>
</evidence>
<dbReference type="Pfam" id="PF12802">
    <property type="entry name" value="MarR_2"/>
    <property type="match status" value="1"/>
</dbReference>
<keyword evidence="6" id="KW-1185">Reference proteome</keyword>
<evidence type="ECO:0000313" key="6">
    <source>
        <dbReference type="Proteomes" id="UP000275394"/>
    </source>
</evidence>
<dbReference type="EMBL" id="RKHR01000008">
    <property type="protein sequence ID" value="ROR97916.1"/>
    <property type="molecule type" value="Genomic_DNA"/>
</dbReference>
<dbReference type="SUPFAM" id="SSF46785">
    <property type="entry name" value="Winged helix' DNA-binding domain"/>
    <property type="match status" value="1"/>
</dbReference>
<evidence type="ECO:0000259" key="4">
    <source>
        <dbReference type="PROSITE" id="PS50995"/>
    </source>
</evidence>
<feature type="domain" description="HTH marR-type" evidence="4">
    <location>
        <begin position="24"/>
        <end position="157"/>
    </location>
</feature>
<dbReference type="PANTHER" id="PTHR42756">
    <property type="entry name" value="TRANSCRIPTIONAL REGULATOR, MARR"/>
    <property type="match status" value="1"/>
</dbReference>
<dbReference type="PRINTS" id="PR00598">
    <property type="entry name" value="HTHMARR"/>
</dbReference>
<proteinExistence type="predicted"/>
<dbReference type="InterPro" id="IPR036388">
    <property type="entry name" value="WH-like_DNA-bd_sf"/>
</dbReference>
<accession>A0A3N2DDR4</accession>
<evidence type="ECO:0000256" key="1">
    <source>
        <dbReference type="ARBA" id="ARBA00023015"/>
    </source>
</evidence>
<dbReference type="GO" id="GO:0003677">
    <property type="term" value="F:DNA binding"/>
    <property type="evidence" value="ECO:0007669"/>
    <property type="project" value="UniProtKB-KW"/>
</dbReference>
<sequence length="160" mass="17866">MPNDHVDLLLEQWREVKPDIDCSPMAVIGRLARANALIMRGLTPVFKAHQLSGIEFDILASLRRHDVAMTPTDLYKGLMLSSGAISTRLDNLVHRGYIERHACAQDRRSCTVVLTAEGTKLIDQAVAAHVDNEAQLLSSLSRSEQEKLAQLLRKWLLANE</sequence>
<keyword evidence="3" id="KW-0804">Transcription</keyword>
<gene>
    <name evidence="5" type="ORF">EDC56_3585</name>
</gene>
<protein>
    <submittedName>
        <fullName evidence="5">DNA-binding MarR family transcriptional regulator</fullName>
    </submittedName>
</protein>
<dbReference type="InterPro" id="IPR000835">
    <property type="entry name" value="HTH_MarR-typ"/>
</dbReference>
<comment type="caution">
    <text evidence="5">The sequence shown here is derived from an EMBL/GenBank/DDBJ whole genome shotgun (WGS) entry which is preliminary data.</text>
</comment>
<keyword evidence="1" id="KW-0805">Transcription regulation</keyword>
<dbReference type="OrthoDB" id="32523at2"/>
<dbReference type="PANTHER" id="PTHR42756:SF1">
    <property type="entry name" value="TRANSCRIPTIONAL REPRESSOR OF EMRAB OPERON"/>
    <property type="match status" value="1"/>
</dbReference>
<dbReference type="InterPro" id="IPR023187">
    <property type="entry name" value="Tscrpt_reg_MarR-type_CS"/>
</dbReference>
<organism evidence="5 6">
    <name type="scientific">Sinobacterium caligoides</name>
    <dbReference type="NCBI Taxonomy" id="933926"/>
    <lineage>
        <taxon>Bacteria</taxon>
        <taxon>Pseudomonadati</taxon>
        <taxon>Pseudomonadota</taxon>
        <taxon>Gammaproteobacteria</taxon>
        <taxon>Cellvibrionales</taxon>
        <taxon>Spongiibacteraceae</taxon>
        <taxon>Sinobacterium</taxon>
    </lineage>
</organism>